<feature type="transmembrane region" description="Helical" evidence="10">
    <location>
        <begin position="109"/>
        <end position="131"/>
    </location>
</feature>
<keyword evidence="9 10" id="KW-0012">Acyltransferase</keyword>
<keyword evidence="5 10" id="KW-1133">Transmembrane helix</keyword>
<evidence type="ECO:0000259" key="12">
    <source>
        <dbReference type="Pfam" id="PF01529"/>
    </source>
</evidence>
<comment type="catalytic activity">
    <reaction evidence="10">
        <text>L-cysteinyl-[protein] + hexadecanoyl-CoA = S-hexadecanoyl-L-cysteinyl-[protein] + CoA</text>
        <dbReference type="Rhea" id="RHEA:36683"/>
        <dbReference type="Rhea" id="RHEA-COMP:10131"/>
        <dbReference type="Rhea" id="RHEA-COMP:11032"/>
        <dbReference type="ChEBI" id="CHEBI:29950"/>
        <dbReference type="ChEBI" id="CHEBI:57287"/>
        <dbReference type="ChEBI" id="CHEBI:57379"/>
        <dbReference type="ChEBI" id="CHEBI:74151"/>
        <dbReference type="EC" id="2.3.1.225"/>
    </reaction>
</comment>
<dbReference type="Pfam" id="PF01529">
    <property type="entry name" value="DHHC"/>
    <property type="match status" value="1"/>
</dbReference>
<comment type="subcellular location">
    <subcellularLocation>
        <location evidence="1">Endomembrane system</location>
        <topology evidence="1">Multi-pass membrane protein</topology>
    </subcellularLocation>
</comment>
<evidence type="ECO:0000256" key="3">
    <source>
        <dbReference type="ARBA" id="ARBA00022679"/>
    </source>
</evidence>
<proteinExistence type="inferred from homology"/>
<evidence type="ECO:0000256" key="4">
    <source>
        <dbReference type="ARBA" id="ARBA00022692"/>
    </source>
</evidence>
<evidence type="ECO:0000256" key="6">
    <source>
        <dbReference type="ARBA" id="ARBA00023136"/>
    </source>
</evidence>
<comment type="domain">
    <text evidence="10">The DHHC domain is required for palmitoyltransferase activity.</text>
</comment>
<dbReference type="GO" id="GO:0005794">
    <property type="term" value="C:Golgi apparatus"/>
    <property type="evidence" value="ECO:0007669"/>
    <property type="project" value="TreeGrafter"/>
</dbReference>
<keyword evidence="8" id="KW-0449">Lipoprotein</keyword>
<dbReference type="GO" id="GO:0019706">
    <property type="term" value="F:protein-cysteine S-palmitoyltransferase activity"/>
    <property type="evidence" value="ECO:0007669"/>
    <property type="project" value="UniProtKB-EC"/>
</dbReference>
<evidence type="ECO:0000256" key="11">
    <source>
        <dbReference type="SAM" id="MobiDB-lite"/>
    </source>
</evidence>
<name>A0A2P2KVQ9_RHIMU</name>
<protein>
    <recommendedName>
        <fullName evidence="10">S-acyltransferase</fullName>
        <ecNumber evidence="10">2.3.1.225</ecNumber>
    </recommendedName>
    <alternativeName>
        <fullName evidence="10">Palmitoyltransferase</fullName>
    </alternativeName>
</protein>
<evidence type="ECO:0000256" key="2">
    <source>
        <dbReference type="ARBA" id="ARBA00008574"/>
    </source>
</evidence>
<dbReference type="AlphaFoldDB" id="A0A2P2KVQ9"/>
<evidence type="ECO:0000256" key="10">
    <source>
        <dbReference type="RuleBase" id="RU079119"/>
    </source>
</evidence>
<reference evidence="13" key="1">
    <citation type="submission" date="2018-02" db="EMBL/GenBank/DDBJ databases">
        <title>Rhizophora mucronata_Transcriptome.</title>
        <authorList>
            <person name="Meera S.P."/>
            <person name="Sreeshan A."/>
            <person name="Augustine A."/>
        </authorList>
    </citation>
    <scope>NUCLEOTIDE SEQUENCE</scope>
    <source>
        <tissue evidence="13">Leaf</tissue>
    </source>
</reference>
<sequence>MRAMNERRKPSIIPKQPASSKHGRNYTITIDSSQSGRNIPGSNVGSWAKLVLDLYPQGTAIRNVTCTYCNVEQPPRAKHCHDCDKCVLQFDHHCVWLGTCIGQGNHCRFWWYICEETALCLWTGILYIEYLKVNITKAWWKDAIMILLLVPLSISLIFLLLLLLFHSYLILTNQTTYELVRRRRILYLRGIPERVYPFSRGVCRNMYNFCFACSSLYGLERLPSAMEIEEKSRPYTCLDFLTCRCC</sequence>
<keyword evidence="4 10" id="KW-0812">Transmembrane</keyword>
<keyword evidence="3 10" id="KW-0808">Transferase</keyword>
<keyword evidence="6 10" id="KW-0472">Membrane</keyword>
<keyword evidence="7" id="KW-0564">Palmitate</keyword>
<evidence type="ECO:0000256" key="9">
    <source>
        <dbReference type="ARBA" id="ARBA00023315"/>
    </source>
</evidence>
<organism evidence="13">
    <name type="scientific">Rhizophora mucronata</name>
    <name type="common">Asiatic mangrove</name>
    <dbReference type="NCBI Taxonomy" id="61149"/>
    <lineage>
        <taxon>Eukaryota</taxon>
        <taxon>Viridiplantae</taxon>
        <taxon>Streptophyta</taxon>
        <taxon>Embryophyta</taxon>
        <taxon>Tracheophyta</taxon>
        <taxon>Spermatophyta</taxon>
        <taxon>Magnoliopsida</taxon>
        <taxon>eudicotyledons</taxon>
        <taxon>Gunneridae</taxon>
        <taxon>Pentapetalae</taxon>
        <taxon>rosids</taxon>
        <taxon>fabids</taxon>
        <taxon>Malpighiales</taxon>
        <taxon>Rhizophoraceae</taxon>
        <taxon>Rhizophora</taxon>
    </lineage>
</organism>
<comment type="similarity">
    <text evidence="2 10">Belongs to the DHHC palmitoyltransferase family.</text>
</comment>
<evidence type="ECO:0000256" key="1">
    <source>
        <dbReference type="ARBA" id="ARBA00004127"/>
    </source>
</evidence>
<dbReference type="EC" id="2.3.1.225" evidence="10"/>
<feature type="domain" description="Palmitoyltransferase DHHC" evidence="12">
    <location>
        <begin position="63"/>
        <end position="181"/>
    </location>
</feature>
<evidence type="ECO:0000313" key="13">
    <source>
        <dbReference type="EMBL" id="MBX09824.1"/>
    </source>
</evidence>
<evidence type="ECO:0000256" key="5">
    <source>
        <dbReference type="ARBA" id="ARBA00022989"/>
    </source>
</evidence>
<accession>A0A2P2KVQ9</accession>
<dbReference type="PANTHER" id="PTHR22883">
    <property type="entry name" value="ZINC FINGER DHHC DOMAIN CONTAINING PROTEIN"/>
    <property type="match status" value="1"/>
</dbReference>
<dbReference type="PROSITE" id="PS50216">
    <property type="entry name" value="DHHC"/>
    <property type="match status" value="1"/>
</dbReference>
<dbReference type="InterPro" id="IPR039859">
    <property type="entry name" value="PFA4/ZDH16/20/ERF2-like"/>
</dbReference>
<dbReference type="InterPro" id="IPR001594">
    <property type="entry name" value="Palmitoyltrfase_DHHC"/>
</dbReference>
<dbReference type="GO" id="GO:0005783">
    <property type="term" value="C:endoplasmic reticulum"/>
    <property type="evidence" value="ECO:0007669"/>
    <property type="project" value="TreeGrafter"/>
</dbReference>
<dbReference type="EMBL" id="GGEC01029340">
    <property type="protein sequence ID" value="MBX09824.1"/>
    <property type="molecule type" value="Transcribed_RNA"/>
</dbReference>
<feature type="region of interest" description="Disordered" evidence="11">
    <location>
        <begin position="1"/>
        <end position="24"/>
    </location>
</feature>
<evidence type="ECO:0000256" key="7">
    <source>
        <dbReference type="ARBA" id="ARBA00023139"/>
    </source>
</evidence>
<evidence type="ECO:0000256" key="8">
    <source>
        <dbReference type="ARBA" id="ARBA00023288"/>
    </source>
</evidence>
<dbReference type="PANTHER" id="PTHR22883:SF301">
    <property type="entry name" value="PALMITOYLTRANSFERASE ZDHHC12"/>
    <property type="match status" value="1"/>
</dbReference>
<feature type="transmembrane region" description="Helical" evidence="10">
    <location>
        <begin position="143"/>
        <end position="165"/>
    </location>
</feature>
<dbReference type="GO" id="GO:0006612">
    <property type="term" value="P:protein targeting to membrane"/>
    <property type="evidence" value="ECO:0007669"/>
    <property type="project" value="TreeGrafter"/>
</dbReference>